<keyword evidence="1" id="KW-0472">Membrane</keyword>
<dbReference type="Gene3D" id="3.10.310.30">
    <property type="match status" value="1"/>
</dbReference>
<keyword evidence="2" id="KW-0378">Hydrolase</keyword>
<evidence type="ECO:0000256" key="1">
    <source>
        <dbReference type="SAM" id="Phobius"/>
    </source>
</evidence>
<dbReference type="InterPro" id="IPR038763">
    <property type="entry name" value="DHH_sf"/>
</dbReference>
<sequence length="459" mass="53810">MTETVLVDGNNKTINKDDIDVVLYHGSCSDGFGSAFIVWYYFKKQQQMEKLGSIKFIPCHYLKDNDLSQDFLQKMADKNILMCDFTYKYNQMVELIKVSKSFMVLDHHKTAEENLQTVPPNLKIFDMKKSGVGLTWEFFFPEEVIPKFLAHIQDRDLWINKLPFNSEFITFFYEQEFDFETWETYLDDSQLTKAIAIGTYWMEYKNIIVDQIVKKTSYIIQKIDNQFMIVLYCNCPNFKSDVGHVALKKFQIGDFSCVWDYNLYKKYTCYSLRSTDDRADVSKIANKFGGGGHRNASGIVFPGLSQILPFAEVPDHDICSLLMSGKKGHMKLKGNEYTYTLFKVENISNEWLEDDYFDLIKRKNSDSTFIIFGKIVLDFNENKQAVPINEFVVYYNEKNLNKLEKQLQYYIFMRDEMVVFRSEKDLPDLFDETNDKCVIFNKDFIDSSNENSDESGDEE</sequence>
<keyword evidence="1" id="KW-1133">Transmembrane helix</keyword>
<dbReference type="EMBL" id="MK072452">
    <property type="protein sequence ID" value="AYV85439.1"/>
    <property type="molecule type" value="Genomic_DNA"/>
</dbReference>
<keyword evidence="1" id="KW-0812">Transmembrane</keyword>
<dbReference type="GO" id="GO:0016787">
    <property type="term" value="F:hydrolase activity"/>
    <property type="evidence" value="ECO:0007669"/>
    <property type="project" value="UniProtKB-KW"/>
</dbReference>
<reference evidence="2" key="1">
    <citation type="submission" date="2018-10" db="EMBL/GenBank/DDBJ databases">
        <title>Hidden diversity of soil giant viruses.</title>
        <authorList>
            <person name="Schulz F."/>
            <person name="Alteio L."/>
            <person name="Goudeau D."/>
            <person name="Ryan E.M."/>
            <person name="Malmstrom R.R."/>
            <person name="Blanchard J."/>
            <person name="Woyke T."/>
        </authorList>
    </citation>
    <scope>NUCLEOTIDE SEQUENCE</scope>
    <source>
        <strain evidence="2">SAV1</strain>
    </source>
</reference>
<dbReference type="PANTHER" id="PTHR46922">
    <property type="entry name" value="DHHA1 DOMAIN PROTEIN"/>
    <property type="match status" value="1"/>
</dbReference>
<accession>A0A3G5AJ36</accession>
<dbReference type="PANTHER" id="PTHR46922:SF4">
    <property type="entry name" value="DHHA1 DOMAIN PROTEIN"/>
    <property type="match status" value="1"/>
</dbReference>
<proteinExistence type="predicted"/>
<feature type="transmembrane region" description="Helical" evidence="1">
    <location>
        <begin position="22"/>
        <end position="42"/>
    </location>
</feature>
<protein>
    <submittedName>
        <fullName evidence="2">DHH family phosphohydrolase-like protein</fullName>
    </submittedName>
</protein>
<gene>
    <name evidence="2" type="ORF">Satyrvirus16_15</name>
</gene>
<organism evidence="2">
    <name type="scientific">Satyrvirus sp</name>
    <dbReference type="NCBI Taxonomy" id="2487771"/>
    <lineage>
        <taxon>Viruses</taxon>
        <taxon>Varidnaviria</taxon>
        <taxon>Bamfordvirae</taxon>
        <taxon>Nucleocytoviricota</taxon>
        <taxon>Megaviricetes</taxon>
        <taxon>Imitervirales</taxon>
        <taxon>Mimiviridae</taxon>
        <taxon>Megamimivirinae</taxon>
    </lineage>
</organism>
<dbReference type="SUPFAM" id="SSF64182">
    <property type="entry name" value="DHH phosphoesterases"/>
    <property type="match status" value="1"/>
</dbReference>
<name>A0A3G5AJ36_9VIRU</name>
<evidence type="ECO:0000313" key="2">
    <source>
        <dbReference type="EMBL" id="AYV85439.1"/>
    </source>
</evidence>